<accession>A0ABU4V7Y0</accession>
<dbReference type="InterPro" id="IPR047789">
    <property type="entry name" value="CU044_5270-like"/>
</dbReference>
<proteinExistence type="predicted"/>
<dbReference type="Proteomes" id="UP001285352">
    <property type="component" value="Unassembled WGS sequence"/>
</dbReference>
<keyword evidence="2" id="KW-1185">Reference proteome</keyword>
<reference evidence="1 2" key="1">
    <citation type="submission" date="2023-11" db="EMBL/GenBank/DDBJ databases">
        <title>Lentzea sokolovensis, sp. nov., Lentzea kristufkii, sp. nov., and Lentzea miocenensis, sp. nov., rare actinobacteria from Sokolov Coal Basin, Miocene lacustrine sediment, Czech Republic.</title>
        <authorList>
            <person name="Lara A."/>
            <person name="Kotroba L."/>
            <person name="Nouioui I."/>
            <person name="Neumann-Schaal M."/>
            <person name="Mast Y."/>
            <person name="Chronakova A."/>
        </authorList>
    </citation>
    <scope>NUCLEOTIDE SEQUENCE [LARGE SCALE GENOMIC DNA]</scope>
    <source>
        <strain evidence="1 2">BCCO 10_0061</strain>
    </source>
</reference>
<evidence type="ECO:0000313" key="1">
    <source>
        <dbReference type="EMBL" id="MDX8147864.1"/>
    </source>
</evidence>
<reference evidence="1 2" key="2">
    <citation type="submission" date="2023-11" db="EMBL/GenBank/DDBJ databases">
        <authorList>
            <person name="Lara A.C."/>
            <person name="Chronakova A."/>
        </authorList>
    </citation>
    <scope>NUCLEOTIDE SEQUENCE [LARGE SCALE GENOMIC DNA]</scope>
    <source>
        <strain evidence="1 2">BCCO 10_0061</strain>
    </source>
</reference>
<protein>
    <submittedName>
        <fullName evidence="1">CU044_5270 family protein</fullName>
    </submittedName>
</protein>
<dbReference type="EMBL" id="JAXAVU010000014">
    <property type="protein sequence ID" value="MDX8147864.1"/>
    <property type="molecule type" value="Genomic_DNA"/>
</dbReference>
<sequence length="354" mass="37723">MSEPTQPETLDRVLDAALSRAGDEPVQFDVAAGKNALAAALKSRAEVTEPITAEPQPRRRVRWLAAAAAVVVLTGGGLAASTVDLTGVGSNSVSASEELTKAADLASRVVDRPLAPGQFRYVRSRYEGITVELGSTKATYSEIVQEQWIPADRRDEWLFRNQNVSAKWLEGHEGDGLPDSGSAFKNGEEFRGKCGNYPYFAEGQPDRCTNGTFHNPTPEFVAALPKDPAALLAKLKEAGQAGDSGALLQAGEALNSGQYPAEVRATIFRALALLPGLVVTDKKANLDGKEGVALGMKYYDDFTEIIIDPENGDYIGRRATVAEDMPDDKGGLEKGTVRSSSAVTTKIVDAQGAR</sequence>
<dbReference type="NCBIfam" id="NF038083">
    <property type="entry name" value="CU044_5270_fam"/>
    <property type="match status" value="1"/>
</dbReference>
<dbReference type="RefSeq" id="WP_319979903.1">
    <property type="nucleotide sequence ID" value="NZ_JAXAVU010000014.1"/>
</dbReference>
<name>A0ABU4V7Y0_9PSEU</name>
<organism evidence="1 2">
    <name type="scientific">Lentzea sokolovensis</name>
    <dbReference type="NCBI Taxonomy" id="3095429"/>
    <lineage>
        <taxon>Bacteria</taxon>
        <taxon>Bacillati</taxon>
        <taxon>Actinomycetota</taxon>
        <taxon>Actinomycetes</taxon>
        <taxon>Pseudonocardiales</taxon>
        <taxon>Pseudonocardiaceae</taxon>
        <taxon>Lentzea</taxon>
    </lineage>
</organism>
<gene>
    <name evidence="1" type="ORF">SK854_37530</name>
</gene>
<evidence type="ECO:0000313" key="2">
    <source>
        <dbReference type="Proteomes" id="UP001285352"/>
    </source>
</evidence>
<comment type="caution">
    <text evidence="1">The sequence shown here is derived from an EMBL/GenBank/DDBJ whole genome shotgun (WGS) entry which is preliminary data.</text>
</comment>